<evidence type="ECO:0008006" key="3">
    <source>
        <dbReference type="Google" id="ProtNLM"/>
    </source>
</evidence>
<dbReference type="KEGG" id="puv:PUV_03350"/>
<dbReference type="Pfam" id="PF05677">
    <property type="entry name" value="DUF818"/>
    <property type="match status" value="1"/>
</dbReference>
<accession>F8KVY6</accession>
<dbReference type="Proteomes" id="UP000000495">
    <property type="component" value="Chromosome"/>
</dbReference>
<keyword evidence="2" id="KW-1185">Reference proteome</keyword>
<reference key="1">
    <citation type="journal article" date="2011" name="Mol. Biol. Evol.">
        <title>Unity in variety -- the pan-genome of the Chlamydiae.</title>
        <authorList>
            <person name="Collingro A."/>
            <person name="Tischler P."/>
            <person name="Weinmaier T."/>
            <person name="Penz T."/>
            <person name="Heinz E."/>
            <person name="Brunham R.C."/>
            <person name="Read T.D."/>
            <person name="Bavoil P.M."/>
            <person name="Sachse K."/>
            <person name="Kahane S."/>
            <person name="Friedman M.G."/>
            <person name="Rattei T."/>
            <person name="Myers G.S.A."/>
            <person name="Horn M."/>
        </authorList>
    </citation>
    <scope>NUCLEOTIDE SEQUENCE</scope>
    <source>
        <strain>UV7</strain>
    </source>
</reference>
<proteinExistence type="predicted"/>
<name>F8KVY6_PARAV</name>
<gene>
    <name evidence="1" type="ordered locus">PUV_03350</name>
</gene>
<dbReference type="RefSeq" id="WP_013924273.1">
    <property type="nucleotide sequence ID" value="NC_015702.1"/>
</dbReference>
<evidence type="ECO:0000313" key="2">
    <source>
        <dbReference type="Proteomes" id="UP000000495"/>
    </source>
</evidence>
<dbReference type="InterPro" id="IPR008536">
    <property type="entry name" value="DUF818"/>
</dbReference>
<dbReference type="HOGENOM" id="CLU_1531104_0_0_0"/>
<dbReference type="EMBL" id="FR872580">
    <property type="protein sequence ID" value="CCB85285.1"/>
    <property type="molecule type" value="Genomic_DNA"/>
</dbReference>
<reference evidence="1 2" key="2">
    <citation type="journal article" date="2011" name="Mol. Biol. Evol.">
        <title>Unity in variety--the pan-genome of the Chlamydiae.</title>
        <authorList>
            <person name="Collingro A."/>
            <person name="Tischler P."/>
            <person name="Weinmaier T."/>
            <person name="Penz T."/>
            <person name="Heinz E."/>
            <person name="Brunham R.C."/>
            <person name="Read T.D."/>
            <person name="Bavoil P.M."/>
            <person name="Sachse K."/>
            <person name="Kahane S."/>
            <person name="Friedman M.G."/>
            <person name="Rattei T."/>
            <person name="Myers G.S."/>
            <person name="Horn M."/>
        </authorList>
    </citation>
    <scope>NUCLEOTIDE SEQUENCE [LARGE SCALE GENOMIC DNA]</scope>
    <source>
        <strain evidence="2">UV7</strain>
    </source>
</reference>
<dbReference type="AlphaFoldDB" id="F8KVY6"/>
<sequence length="175" mass="19543">MAKAYRAMLNFLEDQKIGIGAKEIIGYGHSIGGGSQSDALKKHPLKKDIKYVFVKSRSFSTLYRTAIHVTYRPLAFLVKILGWNMNSSKVSEKLQAPEIILQTAKVARYEEIKNSSKIIDDVIITAKASLAKKLLDDEKCAKRNKIFIGIPDDHCAELSDPTFLATRIESLLKTS</sequence>
<dbReference type="STRING" id="765952.PUV_03350"/>
<dbReference type="eggNOG" id="COG1073">
    <property type="taxonomic scope" value="Bacteria"/>
</dbReference>
<evidence type="ECO:0000313" key="1">
    <source>
        <dbReference type="EMBL" id="CCB85285.1"/>
    </source>
</evidence>
<organism evidence="1 2">
    <name type="scientific">Parachlamydia acanthamoebae (strain UV7)</name>
    <dbReference type="NCBI Taxonomy" id="765952"/>
    <lineage>
        <taxon>Bacteria</taxon>
        <taxon>Pseudomonadati</taxon>
        <taxon>Chlamydiota</taxon>
        <taxon>Chlamydiia</taxon>
        <taxon>Parachlamydiales</taxon>
        <taxon>Parachlamydiaceae</taxon>
        <taxon>Parachlamydia</taxon>
    </lineage>
</organism>
<protein>
    <recommendedName>
        <fullName evidence="3">Alpha/beta hydrolase</fullName>
    </recommendedName>
</protein>